<dbReference type="OrthoDB" id="2506124at2759"/>
<name>A0A0L6VG32_9BASI</name>
<dbReference type="Proteomes" id="UP000037035">
    <property type="component" value="Unassembled WGS sequence"/>
</dbReference>
<keyword evidence="2" id="KW-1185">Reference proteome</keyword>
<evidence type="ECO:0000313" key="2">
    <source>
        <dbReference type="Proteomes" id="UP000037035"/>
    </source>
</evidence>
<dbReference type="AlphaFoldDB" id="A0A0L6VG32"/>
<reference evidence="1 2" key="1">
    <citation type="submission" date="2015-08" db="EMBL/GenBank/DDBJ databases">
        <title>Next Generation Sequencing and Analysis of the Genome of Puccinia sorghi L Schw, the Causal Agent of Maize Common Rust.</title>
        <authorList>
            <person name="Rochi L."/>
            <person name="Burguener G."/>
            <person name="Darino M."/>
            <person name="Turjanski A."/>
            <person name="Kreff E."/>
            <person name="Dieguez M.J."/>
            <person name="Sacco F."/>
        </authorList>
    </citation>
    <scope>NUCLEOTIDE SEQUENCE [LARGE SCALE GENOMIC DNA]</scope>
    <source>
        <strain evidence="1 2">RO10H11247</strain>
    </source>
</reference>
<comment type="caution">
    <text evidence="1">The sequence shown here is derived from an EMBL/GenBank/DDBJ whole genome shotgun (WGS) entry which is preliminary data.</text>
</comment>
<accession>A0A0L6VG32</accession>
<organism evidence="1 2">
    <name type="scientific">Puccinia sorghi</name>
    <dbReference type="NCBI Taxonomy" id="27349"/>
    <lineage>
        <taxon>Eukaryota</taxon>
        <taxon>Fungi</taxon>
        <taxon>Dikarya</taxon>
        <taxon>Basidiomycota</taxon>
        <taxon>Pucciniomycotina</taxon>
        <taxon>Pucciniomycetes</taxon>
        <taxon>Pucciniales</taxon>
        <taxon>Pucciniaceae</taxon>
        <taxon>Puccinia</taxon>
    </lineage>
</organism>
<gene>
    <name evidence="1" type="ORF">VP01_1716g3</name>
</gene>
<dbReference type="EMBL" id="LAVV01006522">
    <property type="protein sequence ID" value="KNZ59507.1"/>
    <property type="molecule type" value="Genomic_DNA"/>
</dbReference>
<protein>
    <submittedName>
        <fullName evidence="1">Uncharacterized protein</fullName>
    </submittedName>
</protein>
<sequence>MYGDQPGKVEVNSNFYKFLVNTAHLVQCTNVVFVRKFKADNLKQLEMHYTKYSNSVSDLFEDVKIQPSHHFSLHIPQKLAAWGPLFGVSEFPVCQMTTKCPTI</sequence>
<dbReference type="VEuPathDB" id="FungiDB:VP01_1716g3"/>
<evidence type="ECO:0000313" key="1">
    <source>
        <dbReference type="EMBL" id="KNZ59507.1"/>
    </source>
</evidence>
<proteinExistence type="predicted"/>